<keyword evidence="1" id="KW-0812">Transmembrane</keyword>
<evidence type="ECO:0000256" key="1">
    <source>
        <dbReference type="SAM" id="Phobius"/>
    </source>
</evidence>
<proteinExistence type="predicted"/>
<accession>A0A2P6P3W6</accession>
<keyword evidence="1" id="KW-0472">Membrane</keyword>
<organism evidence="2 3">
    <name type="scientific">Rosa chinensis</name>
    <name type="common">China rose</name>
    <dbReference type="NCBI Taxonomy" id="74649"/>
    <lineage>
        <taxon>Eukaryota</taxon>
        <taxon>Viridiplantae</taxon>
        <taxon>Streptophyta</taxon>
        <taxon>Embryophyta</taxon>
        <taxon>Tracheophyta</taxon>
        <taxon>Spermatophyta</taxon>
        <taxon>Magnoliopsida</taxon>
        <taxon>eudicotyledons</taxon>
        <taxon>Gunneridae</taxon>
        <taxon>Pentapetalae</taxon>
        <taxon>rosids</taxon>
        <taxon>fabids</taxon>
        <taxon>Rosales</taxon>
        <taxon>Rosaceae</taxon>
        <taxon>Rosoideae</taxon>
        <taxon>Rosoideae incertae sedis</taxon>
        <taxon>Rosa</taxon>
    </lineage>
</organism>
<evidence type="ECO:0000313" key="2">
    <source>
        <dbReference type="EMBL" id="PRQ16627.1"/>
    </source>
</evidence>
<protein>
    <submittedName>
        <fullName evidence="2">Uncharacterized protein</fullName>
    </submittedName>
</protein>
<dbReference type="Proteomes" id="UP000238479">
    <property type="component" value="Chromosome 7"/>
</dbReference>
<keyword evidence="1" id="KW-1133">Transmembrane helix</keyword>
<comment type="caution">
    <text evidence="2">The sequence shown here is derived from an EMBL/GenBank/DDBJ whole genome shotgun (WGS) entry which is preliminary data.</text>
</comment>
<evidence type="ECO:0000313" key="3">
    <source>
        <dbReference type="Proteomes" id="UP000238479"/>
    </source>
</evidence>
<sequence length="177" mass="20155">MYWHNIRLDLPYGHSFTVRLSSPHIGPRGISGDLGTYAAVNWFFLAGAIAPVLVWLAATAFPQKKWIRLINMPVLIIGTGHWLLRLTTLSFLDHFGFSLWFCSVQVILGIDQIGGGDTTMFFLWHLMLVLPFWGYCCILPLDWKTLVPAGGELTLMGVPWLNVLQPQGWWLKAFFFF</sequence>
<keyword evidence="3" id="KW-1185">Reference proteome</keyword>
<name>A0A2P6P3W6_ROSCH</name>
<dbReference type="PANTHER" id="PTHR22601">
    <property type="entry name" value="ISP4 LIKE PROTEIN"/>
    <property type="match status" value="1"/>
</dbReference>
<dbReference type="AlphaFoldDB" id="A0A2P6P3W6"/>
<dbReference type="STRING" id="74649.A0A2P6P3W6"/>
<feature type="transmembrane region" description="Helical" evidence="1">
    <location>
        <begin position="121"/>
        <end position="141"/>
    </location>
</feature>
<dbReference type="EMBL" id="PDCK01000045">
    <property type="protein sequence ID" value="PRQ16627.1"/>
    <property type="molecule type" value="Genomic_DNA"/>
</dbReference>
<gene>
    <name evidence="2" type="ORF">RchiOBHm_Chr7g0186281</name>
</gene>
<reference evidence="2 3" key="1">
    <citation type="journal article" date="2018" name="Nat. Genet.">
        <title>The Rosa genome provides new insights in the design of modern roses.</title>
        <authorList>
            <person name="Bendahmane M."/>
        </authorList>
    </citation>
    <scope>NUCLEOTIDE SEQUENCE [LARGE SCALE GENOMIC DNA]</scope>
    <source>
        <strain evidence="3">cv. Old Blush</strain>
    </source>
</reference>
<dbReference type="GO" id="GO:0055085">
    <property type="term" value="P:transmembrane transport"/>
    <property type="evidence" value="ECO:0007669"/>
    <property type="project" value="InterPro"/>
</dbReference>
<feature type="transmembrane region" description="Helical" evidence="1">
    <location>
        <begin position="42"/>
        <end position="61"/>
    </location>
</feature>
<dbReference type="InterPro" id="IPR004648">
    <property type="entry name" value="Oligpept_transpt"/>
</dbReference>
<dbReference type="Gramene" id="PRQ16627">
    <property type="protein sequence ID" value="PRQ16627"/>
    <property type="gene ID" value="RchiOBHm_Chr7g0186281"/>
</dbReference>